<protein>
    <recommendedName>
        <fullName evidence="5">Peptidase A1 domain-containing protein</fullName>
    </recommendedName>
</protein>
<feature type="chain" id="PRO_5019436814" description="Peptidase A1 domain-containing protein" evidence="4">
    <location>
        <begin position="40"/>
        <end position="452"/>
    </location>
</feature>
<accession>A0A453AQ90</accession>
<dbReference type="InterPro" id="IPR051708">
    <property type="entry name" value="Plant_Aspart_Prot_A1"/>
</dbReference>
<dbReference type="Pfam" id="PF14541">
    <property type="entry name" value="TAXi_C"/>
    <property type="match status" value="1"/>
</dbReference>
<dbReference type="Proteomes" id="UP000015105">
    <property type="component" value="Chromosome 2D"/>
</dbReference>
<dbReference type="GO" id="GO:0006508">
    <property type="term" value="P:proteolysis"/>
    <property type="evidence" value="ECO:0007669"/>
    <property type="project" value="UniProtKB-KW"/>
</dbReference>
<evidence type="ECO:0000313" key="7">
    <source>
        <dbReference type="Proteomes" id="UP000015105"/>
    </source>
</evidence>
<dbReference type="InterPro" id="IPR033121">
    <property type="entry name" value="PEPTIDASE_A1"/>
</dbReference>
<reference evidence="6" key="3">
    <citation type="journal article" date="2017" name="Nature">
        <title>Genome sequence of the progenitor of the wheat D genome Aegilops tauschii.</title>
        <authorList>
            <person name="Luo M.C."/>
            <person name="Gu Y.Q."/>
            <person name="Puiu D."/>
            <person name="Wang H."/>
            <person name="Twardziok S.O."/>
            <person name="Deal K.R."/>
            <person name="Huo N."/>
            <person name="Zhu T."/>
            <person name="Wang L."/>
            <person name="Wang Y."/>
            <person name="McGuire P.E."/>
            <person name="Liu S."/>
            <person name="Long H."/>
            <person name="Ramasamy R.K."/>
            <person name="Rodriguez J.C."/>
            <person name="Van S.L."/>
            <person name="Yuan L."/>
            <person name="Wang Z."/>
            <person name="Xia Z."/>
            <person name="Xiao L."/>
            <person name="Anderson O.D."/>
            <person name="Ouyang S."/>
            <person name="Liang Y."/>
            <person name="Zimin A.V."/>
            <person name="Pertea G."/>
            <person name="Qi P."/>
            <person name="Bennetzen J.L."/>
            <person name="Dai X."/>
            <person name="Dawson M.W."/>
            <person name="Muller H.G."/>
            <person name="Kugler K."/>
            <person name="Rivarola-Duarte L."/>
            <person name="Spannagl M."/>
            <person name="Mayer K.F.X."/>
            <person name="Lu F.H."/>
            <person name="Bevan M.W."/>
            <person name="Leroy P."/>
            <person name="Li P."/>
            <person name="You F.M."/>
            <person name="Sun Q."/>
            <person name="Liu Z."/>
            <person name="Lyons E."/>
            <person name="Wicker T."/>
            <person name="Salzberg S.L."/>
            <person name="Devos K.M."/>
            <person name="Dvorak J."/>
        </authorList>
    </citation>
    <scope>NUCLEOTIDE SEQUENCE [LARGE SCALE GENOMIC DNA]</scope>
    <source>
        <strain evidence="6">cv. AL8/78</strain>
    </source>
</reference>
<dbReference type="PANTHER" id="PTHR47967:SF22">
    <property type="entry name" value="PEPTIDASE A1 DOMAIN-CONTAINING PROTEIN"/>
    <property type="match status" value="1"/>
</dbReference>
<organism evidence="6 7">
    <name type="scientific">Aegilops tauschii subsp. strangulata</name>
    <name type="common">Goatgrass</name>
    <dbReference type="NCBI Taxonomy" id="200361"/>
    <lineage>
        <taxon>Eukaryota</taxon>
        <taxon>Viridiplantae</taxon>
        <taxon>Streptophyta</taxon>
        <taxon>Embryophyta</taxon>
        <taxon>Tracheophyta</taxon>
        <taxon>Spermatophyta</taxon>
        <taxon>Magnoliopsida</taxon>
        <taxon>Liliopsida</taxon>
        <taxon>Poales</taxon>
        <taxon>Poaceae</taxon>
        <taxon>BOP clade</taxon>
        <taxon>Pooideae</taxon>
        <taxon>Triticodae</taxon>
        <taxon>Triticeae</taxon>
        <taxon>Triticinae</taxon>
        <taxon>Aegilops</taxon>
    </lineage>
</organism>
<keyword evidence="4" id="KW-0732">Signal</keyword>
<evidence type="ECO:0000259" key="5">
    <source>
        <dbReference type="PROSITE" id="PS51767"/>
    </source>
</evidence>
<keyword evidence="2" id="KW-0645">Protease</keyword>
<reference evidence="7" key="2">
    <citation type="journal article" date="2017" name="Nat. Plants">
        <title>The Aegilops tauschii genome reveals multiple impacts of transposons.</title>
        <authorList>
            <person name="Zhao G."/>
            <person name="Zou C."/>
            <person name="Li K."/>
            <person name="Wang K."/>
            <person name="Li T."/>
            <person name="Gao L."/>
            <person name="Zhang X."/>
            <person name="Wang H."/>
            <person name="Yang Z."/>
            <person name="Liu X."/>
            <person name="Jiang W."/>
            <person name="Mao L."/>
            <person name="Kong X."/>
            <person name="Jiao Y."/>
            <person name="Jia J."/>
        </authorList>
    </citation>
    <scope>NUCLEOTIDE SEQUENCE [LARGE SCALE GENOMIC DNA]</scope>
    <source>
        <strain evidence="7">cv. AL8/78</strain>
    </source>
</reference>
<evidence type="ECO:0000256" key="1">
    <source>
        <dbReference type="ARBA" id="ARBA00007447"/>
    </source>
</evidence>
<reference evidence="6" key="4">
    <citation type="submission" date="2019-03" db="UniProtKB">
        <authorList>
            <consortium name="EnsemblPlants"/>
        </authorList>
    </citation>
    <scope>IDENTIFICATION</scope>
</reference>
<dbReference type="PANTHER" id="PTHR47967">
    <property type="entry name" value="OS07G0603500 PROTEIN-RELATED"/>
    <property type="match status" value="1"/>
</dbReference>
<dbReference type="PROSITE" id="PS51767">
    <property type="entry name" value="PEPTIDASE_A1"/>
    <property type="match status" value="1"/>
</dbReference>
<dbReference type="GO" id="GO:0005576">
    <property type="term" value="C:extracellular region"/>
    <property type="evidence" value="ECO:0007669"/>
    <property type="project" value="TreeGrafter"/>
</dbReference>
<keyword evidence="7" id="KW-1185">Reference proteome</keyword>
<dbReference type="EnsemblPlants" id="AET2Gv20223200.1">
    <property type="protein sequence ID" value="AET2Gv20223200.1"/>
    <property type="gene ID" value="AET2Gv20223200"/>
</dbReference>
<dbReference type="Gramene" id="AET2Gv20223200.1">
    <property type="protein sequence ID" value="AET2Gv20223200.1"/>
    <property type="gene ID" value="AET2Gv20223200"/>
</dbReference>
<proteinExistence type="inferred from homology"/>
<reference evidence="6" key="5">
    <citation type="journal article" date="2021" name="G3 (Bethesda)">
        <title>Aegilops tauschii genome assembly Aet v5.0 features greater sequence contiguity and improved annotation.</title>
        <authorList>
            <person name="Wang L."/>
            <person name="Zhu T."/>
            <person name="Rodriguez J.C."/>
            <person name="Deal K.R."/>
            <person name="Dubcovsky J."/>
            <person name="McGuire P.E."/>
            <person name="Lux T."/>
            <person name="Spannagl M."/>
            <person name="Mayer K.F.X."/>
            <person name="Baldrich P."/>
            <person name="Meyers B.C."/>
            <person name="Huo N."/>
            <person name="Gu Y.Q."/>
            <person name="Zhou H."/>
            <person name="Devos K.M."/>
            <person name="Bennetzen J.L."/>
            <person name="Unver T."/>
            <person name="Budak H."/>
            <person name="Gulick P.J."/>
            <person name="Galiba G."/>
            <person name="Kalapos B."/>
            <person name="Nelson D.R."/>
            <person name="Li P."/>
            <person name="You F.M."/>
            <person name="Luo M.C."/>
            <person name="Dvorak J."/>
        </authorList>
    </citation>
    <scope>NUCLEOTIDE SEQUENCE [LARGE SCALE GENOMIC DNA]</scope>
    <source>
        <strain evidence="6">cv. AL8/78</strain>
    </source>
</reference>
<dbReference type="InterPro" id="IPR032799">
    <property type="entry name" value="TAXi_C"/>
</dbReference>
<sequence>HPCSLYSAYSHKSSTMSCLSASMLCFLLALLTPANLTSATGNIGFSLPLVSSHHKLNHTTGEIGELLLPEADVNPMNIRPKVAPAGWPMFSVVVGVGSGRGQHFYKLALDFVGNLTWIRCKPCTPEEQQEGPIFDAALSPKYALVKPTSIHCKPPFVGHGHDKCSFSGTTSLAAVHGYLASDVFTFGDTGTGHRSLDGLIFGCAHRATEFWNHGIVAGAMSLNKRSTSFKYQLAAHGFATSKFSYCLFYHGQHSAKHGFLRFGSDVPNHDHAHSTASMYHDTMLYFIGLEGVSLNGQRLTRINRGMFSRDQARKHGSTIIDVGTPETRMIRAAYDILEAAVIADLQHRLGVRRAGYRVPGSHLCFIVSIHGIYQKLPSITLHLAGGAQLTIRWDLLFVTKMHHGAQHACFLIFPDEKMTVLGAAQQVDTRFTIDADQRLLYFAPENCENDSS</sequence>
<name>A0A453AQ90_AEGTS</name>
<dbReference type="InterPro" id="IPR021109">
    <property type="entry name" value="Peptidase_aspartic_dom_sf"/>
</dbReference>
<feature type="domain" description="Peptidase A1" evidence="5">
    <location>
        <begin position="90"/>
        <end position="443"/>
    </location>
</feature>
<evidence type="ECO:0000256" key="2">
    <source>
        <dbReference type="ARBA" id="ARBA00022670"/>
    </source>
</evidence>
<comment type="similarity">
    <text evidence="1">Belongs to the peptidase A1 family.</text>
</comment>
<dbReference type="AlphaFoldDB" id="A0A453AQ90"/>
<feature type="signal peptide" evidence="4">
    <location>
        <begin position="1"/>
        <end position="39"/>
    </location>
</feature>
<reference evidence="7" key="1">
    <citation type="journal article" date="2014" name="Science">
        <title>Ancient hybridizations among the ancestral genomes of bread wheat.</title>
        <authorList>
            <consortium name="International Wheat Genome Sequencing Consortium,"/>
            <person name="Marcussen T."/>
            <person name="Sandve S.R."/>
            <person name="Heier L."/>
            <person name="Spannagl M."/>
            <person name="Pfeifer M."/>
            <person name="Jakobsen K.S."/>
            <person name="Wulff B.B."/>
            <person name="Steuernagel B."/>
            <person name="Mayer K.F."/>
            <person name="Olsen O.A."/>
        </authorList>
    </citation>
    <scope>NUCLEOTIDE SEQUENCE [LARGE SCALE GENOMIC DNA]</scope>
    <source>
        <strain evidence="7">cv. AL8/78</strain>
    </source>
</reference>
<evidence type="ECO:0000256" key="4">
    <source>
        <dbReference type="SAM" id="SignalP"/>
    </source>
</evidence>
<dbReference type="InterPro" id="IPR032861">
    <property type="entry name" value="TAXi_N"/>
</dbReference>
<dbReference type="GO" id="GO:0008233">
    <property type="term" value="F:peptidase activity"/>
    <property type="evidence" value="ECO:0007669"/>
    <property type="project" value="UniProtKB-KW"/>
</dbReference>
<evidence type="ECO:0000256" key="3">
    <source>
        <dbReference type="ARBA" id="ARBA00022801"/>
    </source>
</evidence>
<keyword evidence="3" id="KW-0378">Hydrolase</keyword>
<evidence type="ECO:0000313" key="6">
    <source>
        <dbReference type="EnsemblPlants" id="AET2Gv20223200.1"/>
    </source>
</evidence>
<dbReference type="SUPFAM" id="SSF50630">
    <property type="entry name" value="Acid proteases"/>
    <property type="match status" value="1"/>
</dbReference>
<dbReference type="Gene3D" id="2.40.70.10">
    <property type="entry name" value="Acid Proteases"/>
    <property type="match status" value="2"/>
</dbReference>
<dbReference type="Pfam" id="PF14543">
    <property type="entry name" value="TAXi_N"/>
    <property type="match status" value="1"/>
</dbReference>
<dbReference type="STRING" id="200361.A0A453AQ90"/>